<feature type="domain" description="ABC transmembrane type-1" evidence="8">
    <location>
        <begin position="98"/>
        <end position="329"/>
    </location>
</feature>
<dbReference type="GO" id="GO:0005886">
    <property type="term" value="C:plasma membrane"/>
    <property type="evidence" value="ECO:0007669"/>
    <property type="project" value="UniProtKB-SubCell"/>
</dbReference>
<dbReference type="PANTHER" id="PTHR43163:SF6">
    <property type="entry name" value="DIPEPTIDE TRANSPORT SYSTEM PERMEASE PROTEIN DPPB-RELATED"/>
    <property type="match status" value="1"/>
</dbReference>
<dbReference type="Proteomes" id="UP000231553">
    <property type="component" value="Unassembled WGS sequence"/>
</dbReference>
<dbReference type="RefSeq" id="WP_100164116.1">
    <property type="nucleotide sequence ID" value="NZ_PGTB01000124.1"/>
</dbReference>
<evidence type="ECO:0000313" key="9">
    <source>
        <dbReference type="EMBL" id="PJE34968.1"/>
    </source>
</evidence>
<dbReference type="PROSITE" id="PS50928">
    <property type="entry name" value="ABC_TM1"/>
    <property type="match status" value="1"/>
</dbReference>
<proteinExistence type="inferred from homology"/>
<feature type="transmembrane region" description="Helical" evidence="7">
    <location>
        <begin position="260"/>
        <end position="282"/>
    </location>
</feature>
<keyword evidence="3" id="KW-1003">Cell membrane</keyword>
<keyword evidence="4 7" id="KW-0812">Transmembrane</keyword>
<feature type="transmembrane region" description="Helical" evidence="7">
    <location>
        <begin position="137"/>
        <end position="162"/>
    </location>
</feature>
<dbReference type="PANTHER" id="PTHR43163">
    <property type="entry name" value="DIPEPTIDE TRANSPORT SYSTEM PERMEASE PROTEIN DPPB-RELATED"/>
    <property type="match status" value="1"/>
</dbReference>
<dbReference type="Gene3D" id="1.10.3720.10">
    <property type="entry name" value="MetI-like"/>
    <property type="match status" value="1"/>
</dbReference>
<evidence type="ECO:0000256" key="7">
    <source>
        <dbReference type="RuleBase" id="RU363032"/>
    </source>
</evidence>
<dbReference type="InterPro" id="IPR045621">
    <property type="entry name" value="BPD_transp_1_N"/>
</dbReference>
<dbReference type="InterPro" id="IPR035906">
    <property type="entry name" value="MetI-like_sf"/>
</dbReference>
<evidence type="ECO:0000256" key="6">
    <source>
        <dbReference type="ARBA" id="ARBA00023136"/>
    </source>
</evidence>
<feature type="transmembrane region" description="Helical" evidence="7">
    <location>
        <begin position="202"/>
        <end position="222"/>
    </location>
</feature>
<gene>
    <name evidence="9" type="ORF">CVM52_19570</name>
</gene>
<protein>
    <submittedName>
        <fullName evidence="9">Peptide ABC transporter permease</fullName>
    </submittedName>
</protein>
<dbReference type="OrthoDB" id="9807402at2"/>
<feature type="transmembrane region" description="Helical" evidence="7">
    <location>
        <begin position="304"/>
        <end position="325"/>
    </location>
</feature>
<keyword evidence="2 7" id="KW-0813">Transport</keyword>
<sequence length="341" mass="36095">MQGRWGAVSGRILQAIPVLVGVVVISFLLTRALPGDPAVQFAGAMATEDSIQQVREALGLDKPLPQQFLIYVGQLLQGDLGRSVSTGQPVAADLAQRLPASLELTLTALILSCAVAIPLGILAATRPGSWIDQLCRVLVTAGVSLPTFFTGIVLIYVFYYLLGIAPSPLGRLDFIYLDPPRVTGFFLIDAALDGDGATWVGALKQLILPAITLALFTLAPIARMTRAAMLSALSADYIRTARAAGLGRGKVLYGYAFRNALLPVVTTLGMVFSFVLGANVLVEKVFAWPGIGSYAVEALVLSDYAAVQGFVLAMALLFVLLNLVIDLAYSVIDPRFGSAAQ</sequence>
<dbReference type="Pfam" id="PF00528">
    <property type="entry name" value="BPD_transp_1"/>
    <property type="match status" value="1"/>
</dbReference>
<dbReference type="AlphaFoldDB" id="A0A2M8IWU8"/>
<organism evidence="9 10">
    <name type="scientific">Pseudooceanicola lipolyticus</name>
    <dbReference type="NCBI Taxonomy" id="2029104"/>
    <lineage>
        <taxon>Bacteria</taxon>
        <taxon>Pseudomonadati</taxon>
        <taxon>Pseudomonadota</taxon>
        <taxon>Alphaproteobacteria</taxon>
        <taxon>Rhodobacterales</taxon>
        <taxon>Paracoccaceae</taxon>
        <taxon>Pseudooceanicola</taxon>
    </lineage>
</organism>
<keyword evidence="10" id="KW-1185">Reference proteome</keyword>
<evidence type="ECO:0000259" key="8">
    <source>
        <dbReference type="PROSITE" id="PS50928"/>
    </source>
</evidence>
<name>A0A2M8IWU8_9RHOB</name>
<dbReference type="GO" id="GO:0071916">
    <property type="term" value="F:dipeptide transmembrane transporter activity"/>
    <property type="evidence" value="ECO:0007669"/>
    <property type="project" value="TreeGrafter"/>
</dbReference>
<evidence type="ECO:0000256" key="5">
    <source>
        <dbReference type="ARBA" id="ARBA00022989"/>
    </source>
</evidence>
<evidence type="ECO:0000256" key="4">
    <source>
        <dbReference type="ARBA" id="ARBA00022692"/>
    </source>
</evidence>
<evidence type="ECO:0000256" key="3">
    <source>
        <dbReference type="ARBA" id="ARBA00022475"/>
    </source>
</evidence>
<dbReference type="InterPro" id="IPR000515">
    <property type="entry name" value="MetI-like"/>
</dbReference>
<dbReference type="CDD" id="cd06261">
    <property type="entry name" value="TM_PBP2"/>
    <property type="match status" value="1"/>
</dbReference>
<feature type="transmembrane region" description="Helical" evidence="7">
    <location>
        <begin position="104"/>
        <end position="125"/>
    </location>
</feature>
<keyword evidence="6 7" id="KW-0472">Membrane</keyword>
<evidence type="ECO:0000313" key="10">
    <source>
        <dbReference type="Proteomes" id="UP000231553"/>
    </source>
</evidence>
<evidence type="ECO:0000256" key="2">
    <source>
        <dbReference type="ARBA" id="ARBA00022448"/>
    </source>
</evidence>
<keyword evidence="5 7" id="KW-1133">Transmembrane helix</keyword>
<comment type="similarity">
    <text evidence="7">Belongs to the binding-protein-dependent transport system permease family.</text>
</comment>
<comment type="caution">
    <text evidence="9">The sequence shown here is derived from an EMBL/GenBank/DDBJ whole genome shotgun (WGS) entry which is preliminary data.</text>
</comment>
<dbReference type="SUPFAM" id="SSF161098">
    <property type="entry name" value="MetI-like"/>
    <property type="match status" value="1"/>
</dbReference>
<reference evidence="9 10" key="1">
    <citation type="journal article" date="2018" name="Int. J. Syst. Evol. Microbiol.">
        <title>Pseudooceanicola lipolyticus sp. nov., a marine alphaproteobacterium, reclassification of Oceanicola flagellatus as Pseudooceanicola flagellatus comb. nov. and emended description of the genus Pseudooceanicola.</title>
        <authorList>
            <person name="Huang M.-M."/>
            <person name="Guo L.-L."/>
            <person name="Wu Y.-H."/>
            <person name="Lai Q.-L."/>
            <person name="Shao Z.-Z."/>
            <person name="Wang C.-S."/>
            <person name="Wu M."/>
            <person name="Xu X.-W."/>
        </authorList>
    </citation>
    <scope>NUCLEOTIDE SEQUENCE [LARGE SCALE GENOMIC DNA]</scope>
    <source>
        <strain evidence="9 10">157</strain>
    </source>
</reference>
<accession>A0A2M8IWU8</accession>
<feature type="transmembrane region" description="Helical" evidence="7">
    <location>
        <begin position="12"/>
        <end position="33"/>
    </location>
</feature>
<dbReference type="EMBL" id="PGTB01000124">
    <property type="protein sequence ID" value="PJE34968.1"/>
    <property type="molecule type" value="Genomic_DNA"/>
</dbReference>
<evidence type="ECO:0000256" key="1">
    <source>
        <dbReference type="ARBA" id="ARBA00004651"/>
    </source>
</evidence>
<comment type="subcellular location">
    <subcellularLocation>
        <location evidence="1 7">Cell membrane</location>
        <topology evidence="1 7">Multi-pass membrane protein</topology>
    </subcellularLocation>
</comment>
<dbReference type="Pfam" id="PF19300">
    <property type="entry name" value="BPD_transp_1_N"/>
    <property type="match status" value="1"/>
</dbReference>